<proteinExistence type="predicted"/>
<evidence type="ECO:0000256" key="1">
    <source>
        <dbReference type="SAM" id="Phobius"/>
    </source>
</evidence>
<gene>
    <name evidence="2" type="ORF">J2Z48_003160</name>
</gene>
<evidence type="ECO:0000313" key="3">
    <source>
        <dbReference type="Proteomes" id="UP001238450"/>
    </source>
</evidence>
<organism evidence="2 3">
    <name type="scientific">Croceifilum oryzae</name>
    <dbReference type="NCBI Taxonomy" id="1553429"/>
    <lineage>
        <taxon>Bacteria</taxon>
        <taxon>Bacillati</taxon>
        <taxon>Bacillota</taxon>
        <taxon>Bacilli</taxon>
        <taxon>Bacillales</taxon>
        <taxon>Thermoactinomycetaceae</taxon>
        <taxon>Croceifilum</taxon>
    </lineage>
</organism>
<comment type="caution">
    <text evidence="2">The sequence shown here is derived from an EMBL/GenBank/DDBJ whole genome shotgun (WGS) entry which is preliminary data.</text>
</comment>
<dbReference type="EMBL" id="JAUSUV010000023">
    <property type="protein sequence ID" value="MDQ0418955.1"/>
    <property type="molecule type" value="Genomic_DNA"/>
</dbReference>
<name>A0AAJ1THC7_9BACL</name>
<evidence type="ECO:0000313" key="2">
    <source>
        <dbReference type="EMBL" id="MDQ0418955.1"/>
    </source>
</evidence>
<feature type="transmembrane region" description="Helical" evidence="1">
    <location>
        <begin position="120"/>
        <end position="144"/>
    </location>
</feature>
<keyword evidence="3" id="KW-1185">Reference proteome</keyword>
<dbReference type="RefSeq" id="WP_307254978.1">
    <property type="nucleotide sequence ID" value="NZ_JAUSUV010000023.1"/>
</dbReference>
<keyword evidence="1" id="KW-1133">Transmembrane helix</keyword>
<keyword evidence="1" id="KW-0812">Transmembrane</keyword>
<dbReference type="Proteomes" id="UP001238450">
    <property type="component" value="Unassembled WGS sequence"/>
</dbReference>
<sequence length="145" mass="17518">MNNLHDHVEDTEDKEIYYIFPKKDPQSVIQFTKGRDDLFDLVDVGTHILVVLEDWGNEYGREGETRFFRSDEQEKLDEWMKGKKEDSILRFEVHEGSLVHAWKIYDVEESKWDWDWAVGFLIWFFVILSPLWFLLAIVLAYLYFF</sequence>
<reference evidence="2 3" key="1">
    <citation type="submission" date="2023-07" db="EMBL/GenBank/DDBJ databases">
        <title>Genomic Encyclopedia of Type Strains, Phase IV (KMG-IV): sequencing the most valuable type-strain genomes for metagenomic binning, comparative biology and taxonomic classification.</title>
        <authorList>
            <person name="Goeker M."/>
        </authorList>
    </citation>
    <scope>NUCLEOTIDE SEQUENCE [LARGE SCALE GENOMIC DNA]</scope>
    <source>
        <strain evidence="2 3">DSM 46876</strain>
    </source>
</reference>
<protein>
    <submittedName>
        <fullName evidence="2">Uncharacterized protein</fullName>
    </submittedName>
</protein>
<keyword evidence="1" id="KW-0472">Membrane</keyword>
<accession>A0AAJ1THC7</accession>
<dbReference type="AlphaFoldDB" id="A0AAJ1THC7"/>